<keyword evidence="1" id="KW-0812">Transmembrane</keyword>
<dbReference type="OrthoDB" id="2235499at2"/>
<reference evidence="2 3" key="1">
    <citation type="journal article" date="2018" name="Genome Biol. Evol.">
        <title>Complete Genome Sequence of Streptococcus ruminantium sp. nov. GUT-187T (=DSM 104980T =JCM 31869T), the Type Strain of S. ruminantium, and Comparison with Genome Sequences of Streptococcus suis Strains.</title>
        <authorList>
            <person name="Tohya M."/>
            <person name="Sekizaki T."/>
            <person name="Miyoshi-Akiyama T."/>
        </authorList>
    </citation>
    <scope>NUCLEOTIDE SEQUENCE [LARGE SCALE GENOMIC DNA]</scope>
    <source>
        <strain evidence="2 3">GUT187T</strain>
    </source>
</reference>
<name>A0A2Z5TNL2_9STRE</name>
<sequence length="118" mass="13161">MILNLIKRYPEQVLLFVYNAGIFTWLKTSGQSIIDQLGVSADWLEKIPSPIRFLAGSSLAGMESLLHSSAWGWLIVSMILLVLIRFVKGVIKFILMLIIIGGGLYLLWQNKELLSGLG</sequence>
<evidence type="ECO:0000313" key="3">
    <source>
        <dbReference type="Proteomes" id="UP000269331"/>
    </source>
</evidence>
<dbReference type="GeneID" id="52229841"/>
<dbReference type="Proteomes" id="UP000269331">
    <property type="component" value="Chromosome"/>
</dbReference>
<gene>
    <name evidence="2" type="ORF">SR187_6525</name>
</gene>
<accession>A0A2Z5TNL2</accession>
<evidence type="ECO:0000256" key="1">
    <source>
        <dbReference type="SAM" id="Phobius"/>
    </source>
</evidence>
<organism evidence="2 3">
    <name type="scientific">Streptococcus ruminantium</name>
    <dbReference type="NCBI Taxonomy" id="1917441"/>
    <lineage>
        <taxon>Bacteria</taxon>
        <taxon>Bacillati</taxon>
        <taxon>Bacillota</taxon>
        <taxon>Bacilli</taxon>
        <taxon>Lactobacillales</taxon>
        <taxon>Streptococcaceae</taxon>
        <taxon>Streptococcus</taxon>
    </lineage>
</organism>
<feature type="transmembrane region" description="Helical" evidence="1">
    <location>
        <begin position="90"/>
        <end position="108"/>
    </location>
</feature>
<dbReference type="RefSeq" id="WP_120171890.1">
    <property type="nucleotide sequence ID" value="NZ_AP018400.1"/>
</dbReference>
<feature type="transmembrane region" description="Helical" evidence="1">
    <location>
        <begin position="65"/>
        <end position="83"/>
    </location>
</feature>
<evidence type="ECO:0000313" key="2">
    <source>
        <dbReference type="EMBL" id="BBA92910.1"/>
    </source>
</evidence>
<proteinExistence type="predicted"/>
<dbReference type="KEGG" id="srq:SR187_6525"/>
<protein>
    <submittedName>
        <fullName evidence="2">Uncharacterized protein</fullName>
    </submittedName>
</protein>
<dbReference type="EMBL" id="AP018400">
    <property type="protein sequence ID" value="BBA92910.1"/>
    <property type="molecule type" value="Genomic_DNA"/>
</dbReference>
<keyword evidence="1" id="KW-0472">Membrane</keyword>
<dbReference type="AlphaFoldDB" id="A0A2Z5TNL2"/>
<keyword evidence="1" id="KW-1133">Transmembrane helix</keyword>